<dbReference type="EMBL" id="CABVOU010000015">
    <property type="protein sequence ID" value="VVZ94181.1"/>
    <property type="molecule type" value="Genomic_DNA"/>
</dbReference>
<dbReference type="Proteomes" id="UP000326725">
    <property type="component" value="Unassembled WGS sequence"/>
</dbReference>
<keyword evidence="2" id="KW-1185">Reference proteome</keyword>
<dbReference type="AlphaFoldDB" id="A0A5K1I1C8"/>
<proteinExistence type="predicted"/>
<evidence type="ECO:0000313" key="2">
    <source>
        <dbReference type="Proteomes" id="UP000326725"/>
    </source>
</evidence>
<protein>
    <submittedName>
        <fullName evidence="1">Uncharacterized protein</fullName>
    </submittedName>
</protein>
<name>A0A5K1I1C8_9GAMM</name>
<reference evidence="1 2" key="1">
    <citation type="submission" date="2019-09" db="EMBL/GenBank/DDBJ databases">
        <authorList>
            <person name="Criscuolo A."/>
        </authorList>
    </citation>
    <scope>NUCLEOTIDE SEQUENCE [LARGE SCALE GENOMIC DNA]</scope>
    <source>
        <strain evidence="2">3(2)</strain>
    </source>
</reference>
<sequence>MPANSLPWSGSSGKRVAREAIGAEAYTNARYPAIIRGP</sequence>
<organism evidence="1 2">
    <name type="scientific">Halomonas lysinitropha</name>
    <dbReference type="NCBI Taxonomy" id="2607506"/>
    <lineage>
        <taxon>Bacteria</taxon>
        <taxon>Pseudomonadati</taxon>
        <taxon>Pseudomonadota</taxon>
        <taxon>Gammaproteobacteria</taxon>
        <taxon>Oceanospirillales</taxon>
        <taxon>Halomonadaceae</taxon>
        <taxon>Halomonas</taxon>
    </lineage>
</organism>
<evidence type="ECO:0000313" key="1">
    <source>
        <dbReference type="EMBL" id="VVZ94181.1"/>
    </source>
</evidence>
<accession>A0A5K1I1C8</accession>
<gene>
    <name evidence="1" type="ORF">HALO32_00231</name>
</gene>